<protein>
    <submittedName>
        <fullName evidence="4">16180_t:CDS:1</fullName>
    </submittedName>
</protein>
<comment type="caution">
    <text evidence="4">The sequence shown here is derived from an EMBL/GenBank/DDBJ whole genome shotgun (WGS) entry which is preliminary data.</text>
</comment>
<dbReference type="SUPFAM" id="SSF57756">
    <property type="entry name" value="Retrovirus zinc finger-like domains"/>
    <property type="match status" value="1"/>
</dbReference>
<evidence type="ECO:0000256" key="1">
    <source>
        <dbReference type="PROSITE-ProRule" id="PRU00047"/>
    </source>
</evidence>
<reference evidence="4" key="1">
    <citation type="submission" date="2021-06" db="EMBL/GenBank/DDBJ databases">
        <authorList>
            <person name="Kallberg Y."/>
            <person name="Tangrot J."/>
            <person name="Rosling A."/>
        </authorList>
    </citation>
    <scope>NUCLEOTIDE SEQUENCE</scope>
    <source>
        <strain evidence="4">FL966</strain>
    </source>
</reference>
<keyword evidence="5" id="KW-1185">Reference proteome</keyword>
<keyword evidence="1" id="KW-0863">Zinc-finger</keyword>
<dbReference type="Proteomes" id="UP000789759">
    <property type="component" value="Unassembled WGS sequence"/>
</dbReference>
<dbReference type="OrthoDB" id="2432520at2759"/>
<keyword evidence="1" id="KW-0862">Zinc</keyword>
<dbReference type="AlphaFoldDB" id="A0A9N9HAC5"/>
<keyword evidence="1" id="KW-0479">Metal-binding</keyword>
<dbReference type="GO" id="GO:0008270">
    <property type="term" value="F:zinc ion binding"/>
    <property type="evidence" value="ECO:0007669"/>
    <property type="project" value="UniProtKB-KW"/>
</dbReference>
<evidence type="ECO:0000256" key="2">
    <source>
        <dbReference type="SAM" id="Coils"/>
    </source>
</evidence>
<keyword evidence="2" id="KW-0175">Coiled coil</keyword>
<sequence length="236" mass="26135">EQPDLSNILATVNQLQLNNQAFQQNNVDLRNILNYIHTQGHLVICMQPNCYLNDQLQAGLLGSLLTGLALNWFAPLLEKQSPLLETFEDLVKEFEATFGDSEKSRTAANKIRKLIQGSKPASSYASEFQQIAVEDPISLNDAISKAVRTSQQDSINLSPLLGQHCSKSPMQIDSMKIGLLSGTEKKQCRTNNLCFYCDNPGHIVKNCLKKPKLPPRIDTIISPEEPSGTVIRVCNA</sequence>
<dbReference type="InterPro" id="IPR001878">
    <property type="entry name" value="Znf_CCHC"/>
</dbReference>
<evidence type="ECO:0000259" key="3">
    <source>
        <dbReference type="PROSITE" id="PS50158"/>
    </source>
</evidence>
<organism evidence="4 5">
    <name type="scientific">Cetraspora pellucida</name>
    <dbReference type="NCBI Taxonomy" id="1433469"/>
    <lineage>
        <taxon>Eukaryota</taxon>
        <taxon>Fungi</taxon>
        <taxon>Fungi incertae sedis</taxon>
        <taxon>Mucoromycota</taxon>
        <taxon>Glomeromycotina</taxon>
        <taxon>Glomeromycetes</taxon>
        <taxon>Diversisporales</taxon>
        <taxon>Gigasporaceae</taxon>
        <taxon>Cetraspora</taxon>
    </lineage>
</organism>
<dbReference type="InterPro" id="IPR036875">
    <property type="entry name" value="Znf_CCHC_sf"/>
</dbReference>
<feature type="non-terminal residue" evidence="4">
    <location>
        <position position="1"/>
    </location>
</feature>
<evidence type="ECO:0000313" key="4">
    <source>
        <dbReference type="EMBL" id="CAG8671483.1"/>
    </source>
</evidence>
<feature type="coiled-coil region" evidence="2">
    <location>
        <begin position="5"/>
        <end position="32"/>
    </location>
</feature>
<name>A0A9N9HAC5_9GLOM</name>
<dbReference type="GO" id="GO:0003676">
    <property type="term" value="F:nucleic acid binding"/>
    <property type="evidence" value="ECO:0007669"/>
    <property type="project" value="InterPro"/>
</dbReference>
<dbReference type="EMBL" id="CAJVQA010008422">
    <property type="protein sequence ID" value="CAG8671483.1"/>
    <property type="molecule type" value="Genomic_DNA"/>
</dbReference>
<feature type="domain" description="CCHC-type" evidence="3">
    <location>
        <begin position="194"/>
        <end position="207"/>
    </location>
</feature>
<evidence type="ECO:0000313" key="5">
    <source>
        <dbReference type="Proteomes" id="UP000789759"/>
    </source>
</evidence>
<proteinExistence type="predicted"/>
<accession>A0A9N9HAC5</accession>
<dbReference type="InterPro" id="IPR005162">
    <property type="entry name" value="Retrotrans_gag_dom"/>
</dbReference>
<dbReference type="Gene3D" id="4.10.60.10">
    <property type="entry name" value="Zinc finger, CCHC-type"/>
    <property type="match status" value="1"/>
</dbReference>
<dbReference type="PROSITE" id="PS50158">
    <property type="entry name" value="ZF_CCHC"/>
    <property type="match status" value="1"/>
</dbReference>
<gene>
    <name evidence="4" type="ORF">CPELLU_LOCUS10298</name>
</gene>
<dbReference type="Pfam" id="PF03732">
    <property type="entry name" value="Retrotrans_gag"/>
    <property type="match status" value="1"/>
</dbReference>